<gene>
    <name evidence="4" type="ORF">PMG11_08629</name>
</gene>
<reference evidence="5" key="1">
    <citation type="journal article" date="2015" name="Genome Announc.">
        <title>Draft genome sequence of the fungus Penicillium brasilianum MG11.</title>
        <authorList>
            <person name="Horn F."/>
            <person name="Linde J."/>
            <person name="Mattern D.J."/>
            <person name="Walther G."/>
            <person name="Guthke R."/>
            <person name="Brakhage A.A."/>
            <person name="Valiante V."/>
        </authorList>
    </citation>
    <scope>NUCLEOTIDE SEQUENCE [LARGE SCALE GENOMIC DNA]</scope>
    <source>
        <strain evidence="5">MG11</strain>
    </source>
</reference>
<proteinExistence type="inferred from homology"/>
<dbReference type="InterPro" id="IPR008030">
    <property type="entry name" value="NmrA-like"/>
</dbReference>
<evidence type="ECO:0000256" key="1">
    <source>
        <dbReference type="ARBA" id="ARBA00006328"/>
    </source>
</evidence>
<protein>
    <recommendedName>
        <fullName evidence="3">NmrA-like domain-containing protein</fullName>
    </recommendedName>
</protein>
<dbReference type="SUPFAM" id="SSF51735">
    <property type="entry name" value="NAD(P)-binding Rossmann-fold domains"/>
    <property type="match status" value="1"/>
</dbReference>
<keyword evidence="5" id="KW-1185">Reference proteome</keyword>
<evidence type="ECO:0000313" key="4">
    <source>
        <dbReference type="EMBL" id="CEJ60035.1"/>
    </source>
</evidence>
<evidence type="ECO:0000313" key="5">
    <source>
        <dbReference type="Proteomes" id="UP000042958"/>
    </source>
</evidence>
<accession>A0A0F7TXE7</accession>
<keyword evidence="2" id="KW-0521">NADP</keyword>
<feature type="domain" description="NmrA-like" evidence="3">
    <location>
        <begin position="1"/>
        <end position="285"/>
    </location>
</feature>
<dbReference type="Proteomes" id="UP000042958">
    <property type="component" value="Unassembled WGS sequence"/>
</dbReference>
<dbReference type="InterPro" id="IPR051164">
    <property type="entry name" value="NmrA-like_oxidored"/>
</dbReference>
<dbReference type="CDD" id="cd05251">
    <property type="entry name" value="NmrA_like_SDR_a"/>
    <property type="match status" value="1"/>
</dbReference>
<dbReference type="OrthoDB" id="3358371at2759"/>
<evidence type="ECO:0000259" key="3">
    <source>
        <dbReference type="Pfam" id="PF05368"/>
    </source>
</evidence>
<dbReference type="Gene3D" id="3.40.50.720">
    <property type="entry name" value="NAD(P)-binding Rossmann-like Domain"/>
    <property type="match status" value="1"/>
</dbReference>
<dbReference type="PANTHER" id="PTHR42748">
    <property type="entry name" value="NITROGEN METABOLITE REPRESSION PROTEIN NMRA FAMILY MEMBER"/>
    <property type="match status" value="1"/>
</dbReference>
<dbReference type="STRING" id="104259.A0A0F7TXE7"/>
<evidence type="ECO:0000256" key="2">
    <source>
        <dbReference type="ARBA" id="ARBA00022857"/>
    </source>
</evidence>
<sequence>MSKLITVFGATGTQGGSVIRTIIADPKLSNEFRVRAVTRDPCKPNAKALAEQGIELIQGDMSSPADVAKAVDGAHTVYLVTNFWDTMSAKPEILQGKIVTDACNKAGVKHLIFSSLINAAKATEGRLVNITHFDGKAEVEEYIRESGIPASFVMPGIFMTEIFSFIRKQEDGSFILATPVSPRTVAPWIDPGIDTGNFVRAALQHPPSDNANIIYAASDYYSFEQVAADFTSVIGKPLSVVTIPSEMFKAGLAVSLPPDMVEEIYENLVLLEEPGYYAGADLTSSLELLSERPVSLKDFFERNRGHWE</sequence>
<dbReference type="AlphaFoldDB" id="A0A0F7TXE7"/>
<dbReference type="EMBL" id="CDHK01000008">
    <property type="protein sequence ID" value="CEJ60035.1"/>
    <property type="molecule type" value="Genomic_DNA"/>
</dbReference>
<comment type="similarity">
    <text evidence="1">Belongs to the NmrA-type oxidoreductase family.</text>
</comment>
<name>A0A0F7TXE7_PENBI</name>
<dbReference type="PANTHER" id="PTHR42748:SF31">
    <property type="entry name" value="NMRA-LIKE DOMAIN-CONTAINING PROTEIN-RELATED"/>
    <property type="match status" value="1"/>
</dbReference>
<organism evidence="4 5">
    <name type="scientific">Penicillium brasilianum</name>
    <dbReference type="NCBI Taxonomy" id="104259"/>
    <lineage>
        <taxon>Eukaryota</taxon>
        <taxon>Fungi</taxon>
        <taxon>Dikarya</taxon>
        <taxon>Ascomycota</taxon>
        <taxon>Pezizomycotina</taxon>
        <taxon>Eurotiomycetes</taxon>
        <taxon>Eurotiomycetidae</taxon>
        <taxon>Eurotiales</taxon>
        <taxon>Aspergillaceae</taxon>
        <taxon>Penicillium</taxon>
    </lineage>
</organism>
<dbReference type="InterPro" id="IPR036291">
    <property type="entry name" value="NAD(P)-bd_dom_sf"/>
</dbReference>
<dbReference type="GO" id="GO:0005634">
    <property type="term" value="C:nucleus"/>
    <property type="evidence" value="ECO:0007669"/>
    <property type="project" value="TreeGrafter"/>
</dbReference>
<dbReference type="Pfam" id="PF05368">
    <property type="entry name" value="NmrA"/>
    <property type="match status" value="1"/>
</dbReference>
<dbReference type="Gene3D" id="3.90.25.10">
    <property type="entry name" value="UDP-galactose 4-epimerase, domain 1"/>
    <property type="match status" value="1"/>
</dbReference>